<name>A0A4P8IBP7_9FIRM</name>
<dbReference type="Proteomes" id="UP000298653">
    <property type="component" value="Chromosome"/>
</dbReference>
<feature type="active site" description="Proton donor" evidence="5">
    <location>
        <position position="36"/>
    </location>
</feature>
<reference evidence="10 11" key="1">
    <citation type="submission" date="2019-05" db="EMBL/GenBank/DDBJ databases">
        <title>Complete genome sequencing of Anaerostipes rhamnosivorans.</title>
        <authorList>
            <person name="Bui T.P.N."/>
            <person name="de Vos W.M."/>
        </authorList>
    </citation>
    <scope>NUCLEOTIDE SEQUENCE [LARGE SCALE GENOMIC DNA]</scope>
    <source>
        <strain evidence="10 11">1y2</strain>
    </source>
</reference>
<comment type="cofactor">
    <cofactor evidence="1">
        <name>Mn(2+)</name>
        <dbReference type="ChEBI" id="CHEBI:29035"/>
    </cofactor>
</comment>
<dbReference type="Pfam" id="PF00390">
    <property type="entry name" value="malic"/>
    <property type="match status" value="1"/>
</dbReference>
<feature type="domain" description="Malic enzyme N-terminal" evidence="9">
    <location>
        <begin position="15"/>
        <end position="148"/>
    </location>
</feature>
<feature type="binding site" evidence="7">
    <location>
        <position position="133"/>
    </location>
    <ligand>
        <name>a divalent metal cation</name>
        <dbReference type="ChEBI" id="CHEBI:60240"/>
    </ligand>
</feature>
<evidence type="ECO:0000256" key="3">
    <source>
        <dbReference type="ARBA" id="ARBA00022723"/>
    </source>
</evidence>
<keyword evidence="3 7" id="KW-0479">Metal-binding</keyword>
<dbReference type="OrthoDB" id="9805787at2"/>
<evidence type="ECO:0000256" key="7">
    <source>
        <dbReference type="PIRSR" id="PIRSR000106-3"/>
    </source>
</evidence>
<protein>
    <submittedName>
        <fullName evidence="10">NAD-dependent malic enzyme</fullName>
        <ecNumber evidence="10">1.1.1.38</ecNumber>
    </submittedName>
</protein>
<evidence type="ECO:0000313" key="10">
    <source>
        <dbReference type="EMBL" id="QCP33907.1"/>
    </source>
</evidence>
<feature type="binding site" evidence="7">
    <location>
        <position position="134"/>
    </location>
    <ligand>
        <name>a divalent metal cation</name>
        <dbReference type="ChEBI" id="CHEBI:60240"/>
    </ligand>
</feature>
<comment type="similarity">
    <text evidence="2">Belongs to the malic enzymes family.</text>
</comment>
<evidence type="ECO:0000256" key="1">
    <source>
        <dbReference type="ARBA" id="ARBA00001936"/>
    </source>
</evidence>
<feature type="binding site" evidence="6">
    <location>
        <position position="315"/>
    </location>
    <ligand>
        <name>(S)-malate</name>
        <dbReference type="ChEBI" id="CHEBI:15589"/>
    </ligand>
</feature>
<dbReference type="GO" id="GO:0016616">
    <property type="term" value="F:oxidoreductase activity, acting on the CH-OH group of donors, NAD or NADP as acceptor"/>
    <property type="evidence" value="ECO:0007669"/>
    <property type="project" value="InterPro"/>
</dbReference>
<dbReference type="Gene3D" id="3.40.50.720">
    <property type="entry name" value="NAD(P)-binding Rossmann-like Domain"/>
    <property type="match status" value="1"/>
</dbReference>
<dbReference type="CDD" id="cd05311">
    <property type="entry name" value="NAD_bind_2_malic_enz"/>
    <property type="match status" value="1"/>
</dbReference>
<dbReference type="InterPro" id="IPR046346">
    <property type="entry name" value="Aminoacid_DH-like_N_sf"/>
</dbReference>
<dbReference type="InterPro" id="IPR051674">
    <property type="entry name" value="Malate_Decarboxylase"/>
</dbReference>
<organism evidence="10 11">
    <name type="scientific">Anaerostipes rhamnosivorans</name>
    <dbReference type="NCBI Taxonomy" id="1229621"/>
    <lineage>
        <taxon>Bacteria</taxon>
        <taxon>Bacillati</taxon>
        <taxon>Bacillota</taxon>
        <taxon>Clostridia</taxon>
        <taxon>Lachnospirales</taxon>
        <taxon>Lachnospiraceae</taxon>
        <taxon>Anaerostipes</taxon>
    </lineage>
</organism>
<dbReference type="GO" id="GO:0051287">
    <property type="term" value="F:NAD binding"/>
    <property type="evidence" value="ECO:0007669"/>
    <property type="project" value="InterPro"/>
</dbReference>
<comment type="cofactor">
    <cofactor evidence="7">
        <name>Mg(2+)</name>
        <dbReference type="ChEBI" id="CHEBI:18420"/>
    </cofactor>
    <cofactor evidence="7">
        <name>Mn(2+)</name>
        <dbReference type="ChEBI" id="CHEBI:29035"/>
    </cofactor>
    <text evidence="7">Divalent metal cations. Prefers magnesium or manganese.</text>
</comment>
<dbReference type="EC" id="1.1.1.38" evidence="10"/>
<feature type="active site" description="Proton acceptor" evidence="5">
    <location>
        <position position="91"/>
    </location>
</feature>
<gene>
    <name evidence="10" type="ORF">AR1Y2_0453</name>
</gene>
<dbReference type="InterPro" id="IPR037062">
    <property type="entry name" value="Malic_N_dom_sf"/>
</dbReference>
<dbReference type="KEGG" id="arf:AR1Y2_0453"/>
<feature type="domain" description="Malic enzyme NAD-binding" evidence="8">
    <location>
        <begin position="160"/>
        <end position="383"/>
    </location>
</feature>
<dbReference type="FunFam" id="3.40.50.720:FF:000095">
    <property type="entry name" value="NADP-dependent malic enzyme"/>
    <property type="match status" value="1"/>
</dbReference>
<feature type="binding site" evidence="7">
    <location>
        <position position="159"/>
    </location>
    <ligand>
        <name>a divalent metal cation</name>
        <dbReference type="ChEBI" id="CHEBI:60240"/>
    </ligand>
</feature>
<dbReference type="GO" id="GO:0046872">
    <property type="term" value="F:metal ion binding"/>
    <property type="evidence" value="ECO:0007669"/>
    <property type="project" value="UniProtKB-KW"/>
</dbReference>
<evidence type="ECO:0000256" key="5">
    <source>
        <dbReference type="PIRSR" id="PIRSR000106-1"/>
    </source>
</evidence>
<evidence type="ECO:0000256" key="6">
    <source>
        <dbReference type="PIRSR" id="PIRSR000106-2"/>
    </source>
</evidence>
<dbReference type="SMART" id="SM01274">
    <property type="entry name" value="malic"/>
    <property type="match status" value="1"/>
</dbReference>
<dbReference type="RefSeq" id="WP_137327512.1">
    <property type="nucleotide sequence ID" value="NZ_CP040058.1"/>
</dbReference>
<dbReference type="AlphaFoldDB" id="A0A4P8IBP7"/>
<dbReference type="SUPFAM" id="SSF51735">
    <property type="entry name" value="NAD(P)-binding Rossmann-fold domains"/>
    <property type="match status" value="1"/>
</dbReference>
<dbReference type="InterPro" id="IPR045213">
    <property type="entry name" value="Malic_NAD-bd_bact_type"/>
</dbReference>
<evidence type="ECO:0000256" key="4">
    <source>
        <dbReference type="ARBA" id="ARBA00023002"/>
    </source>
</evidence>
<dbReference type="PIRSF" id="PIRSF000106">
    <property type="entry name" value="ME"/>
    <property type="match status" value="1"/>
</dbReference>
<evidence type="ECO:0000256" key="2">
    <source>
        <dbReference type="ARBA" id="ARBA00008785"/>
    </source>
</evidence>
<dbReference type="InterPro" id="IPR015884">
    <property type="entry name" value="Malic_enzyme_CS"/>
</dbReference>
<dbReference type="InterPro" id="IPR012301">
    <property type="entry name" value="Malic_N_dom"/>
</dbReference>
<dbReference type="GO" id="GO:0004470">
    <property type="term" value="F:malic enzyme activity"/>
    <property type="evidence" value="ECO:0007669"/>
    <property type="project" value="InterPro"/>
</dbReference>
<accession>A0A4P8IBP7</accession>
<evidence type="ECO:0000259" key="8">
    <source>
        <dbReference type="SMART" id="SM00919"/>
    </source>
</evidence>
<evidence type="ECO:0000259" key="9">
    <source>
        <dbReference type="SMART" id="SM01274"/>
    </source>
</evidence>
<dbReference type="SMART" id="SM00919">
    <property type="entry name" value="Malic_M"/>
    <property type="match status" value="1"/>
</dbReference>
<keyword evidence="4 10" id="KW-0560">Oxidoreductase</keyword>
<dbReference type="Gene3D" id="3.40.50.10380">
    <property type="entry name" value="Malic enzyme, N-terminal domain"/>
    <property type="match status" value="1"/>
</dbReference>
<keyword evidence="11" id="KW-1185">Reference proteome</keyword>
<feature type="binding site" evidence="6">
    <location>
        <position position="285"/>
    </location>
    <ligand>
        <name>(S)-malate</name>
        <dbReference type="ChEBI" id="CHEBI:15589"/>
    </ligand>
</feature>
<dbReference type="InterPro" id="IPR001891">
    <property type="entry name" value="Malic_OxRdtase"/>
</dbReference>
<evidence type="ECO:0000313" key="11">
    <source>
        <dbReference type="Proteomes" id="UP000298653"/>
    </source>
</evidence>
<sequence length="384" mass="41560">MDYNELALKMHEENRGKVAVRSKVTVETREDLSTAYTPGVAEPCRKIRDCKEEVYRYTAKGNLVAVVSDGTAVLGLGDIGPEAAMPVMEGKAILFKEFADIDAFPICLDTKDTEEIIKTVKYLAPTFGGINLEDISAPRCFEIERRLKEELDIPVFHDDQHGTAIVVAAGLINALKFVGKKMEDAKVVINGAGSAGISICKLLLQFGVKDAVLVDQKGALCPGEAWMNDAQKEMAEKTNKDRQTGDLAEIMKGKDVFIGVSAPNIVTSDMVASMVQDPVVFAMANPVPEIMPEEAKKGGAKVVATGRSDFPNQINNVLVFPGIFRGAMDARASQITEDMKMAAARAIAGIITEEELNEEYIIPGVFDKRVCSAVADAVKAESRK</sequence>
<dbReference type="SUPFAM" id="SSF53223">
    <property type="entry name" value="Aminoacid dehydrogenase-like, N-terminal domain"/>
    <property type="match status" value="1"/>
</dbReference>
<dbReference type="InterPro" id="IPR012302">
    <property type="entry name" value="Malic_NAD-bd"/>
</dbReference>
<dbReference type="InterPro" id="IPR036291">
    <property type="entry name" value="NAD(P)-bd_dom_sf"/>
</dbReference>
<dbReference type="PANTHER" id="PTHR43237">
    <property type="entry name" value="NADP-DEPENDENT MALIC ENZYME"/>
    <property type="match status" value="1"/>
</dbReference>
<dbReference type="FunFam" id="3.40.50.10380:FF:000003">
    <property type="entry name" value="NADP-dependent malic enzyme"/>
    <property type="match status" value="1"/>
</dbReference>
<proteinExistence type="inferred from homology"/>
<dbReference type="PANTHER" id="PTHR43237:SF4">
    <property type="entry name" value="NADP-DEPENDENT MALIC ENZYME"/>
    <property type="match status" value="1"/>
</dbReference>
<dbReference type="Pfam" id="PF03949">
    <property type="entry name" value="Malic_M"/>
    <property type="match status" value="1"/>
</dbReference>
<dbReference type="PROSITE" id="PS00331">
    <property type="entry name" value="MALIC_ENZYMES"/>
    <property type="match status" value="1"/>
</dbReference>
<dbReference type="EMBL" id="CP040058">
    <property type="protein sequence ID" value="QCP33907.1"/>
    <property type="molecule type" value="Genomic_DNA"/>
</dbReference>